<feature type="domain" description="THD" evidence="5">
    <location>
        <begin position="1"/>
        <end position="84"/>
    </location>
</feature>
<dbReference type="PANTHER" id="PTHR11471">
    <property type="entry name" value="TUMOR NECROSIS FACTOR FAMILY MEMBER"/>
    <property type="match status" value="1"/>
</dbReference>
<proteinExistence type="inferred from homology"/>
<dbReference type="GO" id="GO:0005615">
    <property type="term" value="C:extracellular space"/>
    <property type="evidence" value="ECO:0007669"/>
    <property type="project" value="UniProtKB-KW"/>
</dbReference>
<dbReference type="GO" id="GO:0005164">
    <property type="term" value="F:tumor necrosis factor receptor binding"/>
    <property type="evidence" value="ECO:0007669"/>
    <property type="project" value="InterPro"/>
</dbReference>
<evidence type="ECO:0000313" key="6">
    <source>
        <dbReference type="EMBL" id="CAL1537642.1"/>
    </source>
</evidence>
<evidence type="ECO:0000256" key="4">
    <source>
        <dbReference type="ARBA" id="ARBA00023136"/>
    </source>
</evidence>
<protein>
    <recommendedName>
        <fullName evidence="5">THD domain-containing protein</fullName>
    </recommendedName>
</protein>
<comment type="caution">
    <text evidence="6">The sequence shown here is derived from an EMBL/GenBank/DDBJ whole genome shotgun (WGS) entry which is preliminary data.</text>
</comment>
<evidence type="ECO:0000256" key="3">
    <source>
        <dbReference type="ARBA" id="ARBA00022514"/>
    </source>
</evidence>
<gene>
    <name evidence="6" type="ORF">GSLYS_00011545001</name>
</gene>
<dbReference type="InterPro" id="IPR008983">
    <property type="entry name" value="Tumour_necrosis_fac-like_dom"/>
</dbReference>
<dbReference type="Proteomes" id="UP001497497">
    <property type="component" value="Unassembled WGS sequence"/>
</dbReference>
<name>A0AAV2HU57_LYMST</name>
<evidence type="ECO:0000256" key="2">
    <source>
        <dbReference type="ARBA" id="ARBA00008670"/>
    </source>
</evidence>
<dbReference type="PROSITE" id="PS50049">
    <property type="entry name" value="THD_2"/>
    <property type="match status" value="1"/>
</dbReference>
<keyword evidence="7" id="KW-1185">Reference proteome</keyword>
<dbReference type="GO" id="GO:0005125">
    <property type="term" value="F:cytokine activity"/>
    <property type="evidence" value="ECO:0007669"/>
    <property type="project" value="UniProtKB-KW"/>
</dbReference>
<dbReference type="SUPFAM" id="SSF49842">
    <property type="entry name" value="TNF-like"/>
    <property type="match status" value="1"/>
</dbReference>
<dbReference type="EMBL" id="CAXITT010000269">
    <property type="protein sequence ID" value="CAL1537642.1"/>
    <property type="molecule type" value="Genomic_DNA"/>
</dbReference>
<keyword evidence="3" id="KW-0202">Cytokine</keyword>
<sequence length="89" mass="10139">KHVFNLLQTWFHYVHRISPNSPNNSGVLLRSVHTCCWNCSFAQETVYTQGLFHLSKGDIIQICFSGQGLVDFDPKSTFVGLFMLESSRT</sequence>
<dbReference type="GO" id="GO:0016020">
    <property type="term" value="C:membrane"/>
    <property type="evidence" value="ECO:0007669"/>
    <property type="project" value="UniProtKB-SubCell"/>
</dbReference>
<reference evidence="6 7" key="1">
    <citation type="submission" date="2024-04" db="EMBL/GenBank/DDBJ databases">
        <authorList>
            <consortium name="Genoscope - CEA"/>
            <person name="William W."/>
        </authorList>
    </citation>
    <scope>NUCLEOTIDE SEQUENCE [LARGE SCALE GENOMIC DNA]</scope>
</reference>
<keyword evidence="4" id="KW-0472">Membrane</keyword>
<comment type="similarity">
    <text evidence="2">Belongs to the tumor necrosis factor family.</text>
</comment>
<dbReference type="Gene3D" id="2.60.120.40">
    <property type="match status" value="1"/>
</dbReference>
<dbReference type="GO" id="GO:0006955">
    <property type="term" value="P:immune response"/>
    <property type="evidence" value="ECO:0007669"/>
    <property type="project" value="InterPro"/>
</dbReference>
<evidence type="ECO:0000259" key="5">
    <source>
        <dbReference type="PROSITE" id="PS50049"/>
    </source>
</evidence>
<dbReference type="PANTHER" id="PTHR11471:SF13">
    <property type="entry name" value="TNF FAMILY PROFILE DOMAIN-CONTAINING PROTEIN"/>
    <property type="match status" value="1"/>
</dbReference>
<dbReference type="AlphaFoldDB" id="A0AAV2HU57"/>
<accession>A0AAV2HU57</accession>
<dbReference type="InterPro" id="IPR006052">
    <property type="entry name" value="TNF_dom"/>
</dbReference>
<evidence type="ECO:0000313" key="7">
    <source>
        <dbReference type="Proteomes" id="UP001497497"/>
    </source>
</evidence>
<evidence type="ECO:0000256" key="1">
    <source>
        <dbReference type="ARBA" id="ARBA00004370"/>
    </source>
</evidence>
<feature type="non-terminal residue" evidence="6">
    <location>
        <position position="1"/>
    </location>
</feature>
<comment type="subcellular location">
    <subcellularLocation>
        <location evidence="1">Membrane</location>
    </subcellularLocation>
</comment>
<organism evidence="6 7">
    <name type="scientific">Lymnaea stagnalis</name>
    <name type="common">Great pond snail</name>
    <name type="synonym">Helix stagnalis</name>
    <dbReference type="NCBI Taxonomy" id="6523"/>
    <lineage>
        <taxon>Eukaryota</taxon>
        <taxon>Metazoa</taxon>
        <taxon>Spiralia</taxon>
        <taxon>Lophotrochozoa</taxon>
        <taxon>Mollusca</taxon>
        <taxon>Gastropoda</taxon>
        <taxon>Heterobranchia</taxon>
        <taxon>Euthyneura</taxon>
        <taxon>Panpulmonata</taxon>
        <taxon>Hygrophila</taxon>
        <taxon>Lymnaeoidea</taxon>
        <taxon>Lymnaeidae</taxon>
        <taxon>Lymnaea</taxon>
    </lineage>
</organism>
<dbReference type="Pfam" id="PF00229">
    <property type="entry name" value="TNF"/>
    <property type="match status" value="1"/>
</dbReference>